<dbReference type="RefSeq" id="XP_007830236.1">
    <property type="nucleotide sequence ID" value="XM_007832045.1"/>
</dbReference>
<dbReference type="HOGENOM" id="CLU_1496743_0_0_1"/>
<dbReference type="GeneID" id="19268477"/>
<reference evidence="3" key="1">
    <citation type="journal article" date="2015" name="BMC Genomics">
        <title>Genomic and transcriptomic analysis of the endophytic fungus Pestalotiopsis fici reveals its lifestyle and high potential for synthesis of natural products.</title>
        <authorList>
            <person name="Wang X."/>
            <person name="Zhang X."/>
            <person name="Liu L."/>
            <person name="Xiang M."/>
            <person name="Wang W."/>
            <person name="Sun X."/>
            <person name="Che Y."/>
            <person name="Guo L."/>
            <person name="Liu G."/>
            <person name="Guo L."/>
            <person name="Wang C."/>
            <person name="Yin W.B."/>
            <person name="Stadler M."/>
            <person name="Zhang X."/>
            <person name="Liu X."/>
        </authorList>
    </citation>
    <scope>NUCLEOTIDE SEQUENCE [LARGE SCALE GENOMIC DNA]</scope>
    <source>
        <strain evidence="3">W106-1 / CGMCC3.15140</strain>
    </source>
</reference>
<evidence type="ECO:0000313" key="3">
    <source>
        <dbReference type="Proteomes" id="UP000030651"/>
    </source>
</evidence>
<dbReference type="EMBL" id="KI912110">
    <property type="protein sequence ID" value="ETS85439.1"/>
    <property type="molecule type" value="Genomic_DNA"/>
</dbReference>
<keyword evidence="3" id="KW-1185">Reference proteome</keyword>
<name>W3XHG8_PESFW</name>
<dbReference type="Proteomes" id="UP000030651">
    <property type="component" value="Unassembled WGS sequence"/>
</dbReference>
<protein>
    <submittedName>
        <fullName evidence="2">Uncharacterized protein</fullName>
    </submittedName>
</protein>
<evidence type="ECO:0000313" key="2">
    <source>
        <dbReference type="EMBL" id="ETS85439.1"/>
    </source>
</evidence>
<feature type="compositionally biased region" description="Basic residues" evidence="1">
    <location>
        <begin position="147"/>
        <end position="156"/>
    </location>
</feature>
<dbReference type="AlphaFoldDB" id="W3XHG8"/>
<gene>
    <name evidence="2" type="ORF">PFICI_03464</name>
</gene>
<dbReference type="OrthoDB" id="5403747at2759"/>
<feature type="compositionally biased region" description="Acidic residues" evidence="1">
    <location>
        <begin position="161"/>
        <end position="180"/>
    </location>
</feature>
<proteinExistence type="predicted"/>
<evidence type="ECO:0000256" key="1">
    <source>
        <dbReference type="SAM" id="MobiDB-lite"/>
    </source>
</evidence>
<sequence>MAAKNDKPSVLTPRETEILVAAFVSQEEHKMDFEKFIKYSGFANANSARSNWNPLKKRILEMAGEDGLDIPVQSARKRKTKADEAPAATSKKPRATKKAQDAEEDSALKGSGNEDEEEAVIASPVPAKKRRAPKKAQNDQAKAPTAAKKRAAPKKAKAVEEEVDQEGEGDGEEDEAAESF</sequence>
<organism evidence="2 3">
    <name type="scientific">Pestalotiopsis fici (strain W106-1 / CGMCC3.15140)</name>
    <dbReference type="NCBI Taxonomy" id="1229662"/>
    <lineage>
        <taxon>Eukaryota</taxon>
        <taxon>Fungi</taxon>
        <taxon>Dikarya</taxon>
        <taxon>Ascomycota</taxon>
        <taxon>Pezizomycotina</taxon>
        <taxon>Sordariomycetes</taxon>
        <taxon>Xylariomycetidae</taxon>
        <taxon>Amphisphaeriales</taxon>
        <taxon>Sporocadaceae</taxon>
        <taxon>Pestalotiopsis</taxon>
    </lineage>
</organism>
<feature type="region of interest" description="Disordered" evidence="1">
    <location>
        <begin position="64"/>
        <end position="180"/>
    </location>
</feature>
<dbReference type="KEGG" id="pfy:PFICI_03464"/>
<accession>W3XHG8</accession>
<dbReference type="InParanoid" id="W3XHG8"/>